<dbReference type="Proteomes" id="UP000663845">
    <property type="component" value="Unassembled WGS sequence"/>
</dbReference>
<gene>
    <name evidence="2" type="ORF">JYZ213_LOCUS40542</name>
    <name evidence="3" type="ORF">OXD698_LOCUS12709</name>
</gene>
<dbReference type="EMBL" id="CAJNOG010001493">
    <property type="protein sequence ID" value="CAF1448467.1"/>
    <property type="molecule type" value="Genomic_DNA"/>
</dbReference>
<evidence type="ECO:0000313" key="2">
    <source>
        <dbReference type="EMBL" id="CAF1448467.1"/>
    </source>
</evidence>
<feature type="signal peptide" evidence="1">
    <location>
        <begin position="1"/>
        <end position="19"/>
    </location>
</feature>
<reference evidence="2" key="1">
    <citation type="submission" date="2021-02" db="EMBL/GenBank/DDBJ databases">
        <authorList>
            <person name="Nowell W R."/>
        </authorList>
    </citation>
    <scope>NUCLEOTIDE SEQUENCE</scope>
</reference>
<evidence type="ECO:0000313" key="3">
    <source>
        <dbReference type="EMBL" id="CAF3707328.1"/>
    </source>
</evidence>
<name>A0A815PG69_9BILA</name>
<protein>
    <submittedName>
        <fullName evidence="2">Uncharacterized protein</fullName>
    </submittedName>
</protein>
<comment type="caution">
    <text evidence="2">The sequence shown here is derived from an EMBL/GenBank/DDBJ whole genome shotgun (WGS) entry which is preliminary data.</text>
</comment>
<evidence type="ECO:0000256" key="1">
    <source>
        <dbReference type="SAM" id="SignalP"/>
    </source>
</evidence>
<proteinExistence type="predicted"/>
<accession>A0A815PG69</accession>
<sequence length="92" mass="10678">MQSQLVLLLLALSMILVSAKTIRSVDGENDTSEEQQPELFHSNHKFNHPQIYEEMLTRFLKNRANNQEYNPYETIAKRAKAIIKGDPREFMG</sequence>
<feature type="chain" id="PRO_5036228506" evidence="1">
    <location>
        <begin position="20"/>
        <end position="92"/>
    </location>
</feature>
<organism evidence="2 4">
    <name type="scientific">Adineta steineri</name>
    <dbReference type="NCBI Taxonomy" id="433720"/>
    <lineage>
        <taxon>Eukaryota</taxon>
        <taxon>Metazoa</taxon>
        <taxon>Spiralia</taxon>
        <taxon>Gnathifera</taxon>
        <taxon>Rotifera</taxon>
        <taxon>Eurotatoria</taxon>
        <taxon>Bdelloidea</taxon>
        <taxon>Adinetida</taxon>
        <taxon>Adinetidae</taxon>
        <taxon>Adineta</taxon>
    </lineage>
</organism>
<dbReference type="EMBL" id="CAJOAZ010000749">
    <property type="protein sequence ID" value="CAF3707328.1"/>
    <property type="molecule type" value="Genomic_DNA"/>
</dbReference>
<dbReference type="AlphaFoldDB" id="A0A815PG69"/>
<evidence type="ECO:0000313" key="4">
    <source>
        <dbReference type="Proteomes" id="UP000663845"/>
    </source>
</evidence>
<dbReference type="Proteomes" id="UP000663844">
    <property type="component" value="Unassembled WGS sequence"/>
</dbReference>
<keyword evidence="1" id="KW-0732">Signal</keyword>